<dbReference type="AlphaFoldDB" id="A0A811PP46"/>
<comment type="caution">
    <text evidence="1">The sequence shown here is derived from an EMBL/GenBank/DDBJ whole genome shotgun (WGS) entry which is preliminary data.</text>
</comment>
<dbReference type="EMBL" id="CAJGYO010000007">
    <property type="protein sequence ID" value="CAD6247862.1"/>
    <property type="molecule type" value="Genomic_DNA"/>
</dbReference>
<accession>A0A811PP46</accession>
<dbReference type="Proteomes" id="UP000604825">
    <property type="component" value="Unassembled WGS sequence"/>
</dbReference>
<protein>
    <recommendedName>
        <fullName evidence="3">Protein-serine/threonine phosphatase</fullName>
    </recommendedName>
</protein>
<keyword evidence="2" id="KW-1185">Reference proteome</keyword>
<evidence type="ECO:0000313" key="2">
    <source>
        <dbReference type="Proteomes" id="UP000604825"/>
    </source>
</evidence>
<evidence type="ECO:0000313" key="1">
    <source>
        <dbReference type="EMBL" id="CAD6247862.1"/>
    </source>
</evidence>
<sequence>MEDGAGAKDSGATEHDAAAAAALRINWASCYVPLHDHDAHFRITKRGVLGVADGVDTYAEYGVDTGTFCHGLMTSASTEVVGLEPSTRVYPCALLEWANDETTASDVRRHRRS</sequence>
<evidence type="ECO:0008006" key="3">
    <source>
        <dbReference type="Google" id="ProtNLM"/>
    </source>
</evidence>
<gene>
    <name evidence="1" type="ORF">NCGR_LOCUS32038</name>
</gene>
<name>A0A811PP46_9POAL</name>
<reference evidence="1" key="1">
    <citation type="submission" date="2020-10" db="EMBL/GenBank/DDBJ databases">
        <authorList>
            <person name="Han B."/>
            <person name="Lu T."/>
            <person name="Zhao Q."/>
            <person name="Huang X."/>
            <person name="Zhao Y."/>
        </authorList>
    </citation>
    <scope>NUCLEOTIDE SEQUENCE</scope>
</reference>
<proteinExistence type="predicted"/>
<organism evidence="1 2">
    <name type="scientific">Miscanthus lutarioriparius</name>
    <dbReference type="NCBI Taxonomy" id="422564"/>
    <lineage>
        <taxon>Eukaryota</taxon>
        <taxon>Viridiplantae</taxon>
        <taxon>Streptophyta</taxon>
        <taxon>Embryophyta</taxon>
        <taxon>Tracheophyta</taxon>
        <taxon>Spermatophyta</taxon>
        <taxon>Magnoliopsida</taxon>
        <taxon>Liliopsida</taxon>
        <taxon>Poales</taxon>
        <taxon>Poaceae</taxon>
        <taxon>PACMAD clade</taxon>
        <taxon>Panicoideae</taxon>
        <taxon>Andropogonodae</taxon>
        <taxon>Andropogoneae</taxon>
        <taxon>Saccharinae</taxon>
        <taxon>Miscanthus</taxon>
    </lineage>
</organism>